<evidence type="ECO:0000313" key="9">
    <source>
        <dbReference type="Proteomes" id="UP000005326"/>
    </source>
</evidence>
<keyword evidence="4" id="KW-0238">DNA-binding</keyword>
<evidence type="ECO:0000256" key="1">
    <source>
        <dbReference type="ARBA" id="ARBA00010641"/>
    </source>
</evidence>
<evidence type="ECO:0000259" key="7">
    <source>
        <dbReference type="Pfam" id="PF04545"/>
    </source>
</evidence>
<dbReference type="InterPro" id="IPR039425">
    <property type="entry name" value="RNA_pol_sigma-70-like"/>
</dbReference>
<evidence type="ECO:0000256" key="5">
    <source>
        <dbReference type="ARBA" id="ARBA00023163"/>
    </source>
</evidence>
<dbReference type="GO" id="GO:0016987">
    <property type="term" value="F:sigma factor activity"/>
    <property type="evidence" value="ECO:0007669"/>
    <property type="project" value="UniProtKB-KW"/>
</dbReference>
<dbReference type="Pfam" id="PF04542">
    <property type="entry name" value="Sigma70_r2"/>
    <property type="match status" value="1"/>
</dbReference>
<proteinExistence type="inferred from homology"/>
<dbReference type="PANTHER" id="PTHR43133">
    <property type="entry name" value="RNA POLYMERASE ECF-TYPE SIGMA FACTO"/>
    <property type="match status" value="1"/>
</dbReference>
<dbReference type="AlphaFoldDB" id="B0MLJ8"/>
<organism evidence="8 9">
    <name type="scientific">[Eubacterium] siraeum DSM 15702</name>
    <dbReference type="NCBI Taxonomy" id="428128"/>
    <lineage>
        <taxon>Bacteria</taxon>
        <taxon>Bacillati</taxon>
        <taxon>Bacillota</taxon>
        <taxon>Clostridia</taxon>
        <taxon>Eubacteriales</taxon>
        <taxon>Oscillospiraceae</taxon>
        <taxon>Oscillospiraceae incertae sedis</taxon>
    </lineage>
</organism>
<dbReference type="PANTHER" id="PTHR43133:SF8">
    <property type="entry name" value="RNA POLYMERASE SIGMA FACTOR HI_1459-RELATED"/>
    <property type="match status" value="1"/>
</dbReference>
<feature type="domain" description="RNA polymerase sigma-70 region 2" evidence="6">
    <location>
        <begin position="41"/>
        <end position="110"/>
    </location>
</feature>
<dbReference type="CDD" id="cd06171">
    <property type="entry name" value="Sigma70_r4"/>
    <property type="match status" value="1"/>
</dbReference>
<evidence type="ECO:0000259" key="6">
    <source>
        <dbReference type="Pfam" id="PF04542"/>
    </source>
</evidence>
<comment type="caution">
    <text evidence="8">The sequence shown here is derived from an EMBL/GenBank/DDBJ whole genome shotgun (WGS) entry which is preliminary data.</text>
</comment>
<dbReference type="InterPro" id="IPR007630">
    <property type="entry name" value="RNA_pol_sigma70_r4"/>
</dbReference>
<keyword evidence="2" id="KW-0805">Transcription regulation</keyword>
<evidence type="ECO:0000256" key="2">
    <source>
        <dbReference type="ARBA" id="ARBA00023015"/>
    </source>
</evidence>
<dbReference type="SUPFAM" id="SSF88659">
    <property type="entry name" value="Sigma3 and sigma4 domains of RNA polymerase sigma factors"/>
    <property type="match status" value="1"/>
</dbReference>
<dbReference type="Gene3D" id="1.10.1740.10">
    <property type="match status" value="1"/>
</dbReference>
<keyword evidence="5" id="KW-0804">Transcription</keyword>
<dbReference type="SUPFAM" id="SSF88946">
    <property type="entry name" value="Sigma2 domain of RNA polymerase sigma factors"/>
    <property type="match status" value="1"/>
</dbReference>
<dbReference type="EMBL" id="ABCA03000037">
    <property type="protein sequence ID" value="EDS01480.1"/>
    <property type="molecule type" value="Genomic_DNA"/>
</dbReference>
<dbReference type="Pfam" id="PF04545">
    <property type="entry name" value="Sigma70_r4"/>
    <property type="match status" value="1"/>
</dbReference>
<comment type="similarity">
    <text evidence="1">Belongs to the sigma-70 factor family. ECF subfamily.</text>
</comment>
<dbReference type="InterPro" id="IPR013324">
    <property type="entry name" value="RNA_pol_sigma_r3/r4-like"/>
</dbReference>
<protein>
    <submittedName>
        <fullName evidence="8">Sigma-70 region 2</fullName>
    </submittedName>
</protein>
<evidence type="ECO:0000313" key="8">
    <source>
        <dbReference type="EMBL" id="EDS01480.1"/>
    </source>
</evidence>
<dbReference type="Proteomes" id="UP000005326">
    <property type="component" value="Unassembled WGS sequence"/>
</dbReference>
<feature type="domain" description="RNA polymerase sigma-70 region 4" evidence="7">
    <location>
        <begin position="142"/>
        <end position="185"/>
    </location>
</feature>
<evidence type="ECO:0000256" key="3">
    <source>
        <dbReference type="ARBA" id="ARBA00023082"/>
    </source>
</evidence>
<sequence length="194" mass="22091">MTAAHLLYYNGFIKLKGMITTLSFYISLAETAEDKSLIERLYNGYERYMYAVAFSVLHNEQDAEDTVHEAFLRIIKNLGEYDFSADAKTKTLLGVITRNIAIDRYRHKKKYESGNVELNENTIGSQLPDTSELSNSELKAILDSLPYELKEVILLRYVAGYTLKETAQLLGVTFGTVRYRQDKAIIAIEELIKG</sequence>
<dbReference type="GO" id="GO:0003677">
    <property type="term" value="F:DNA binding"/>
    <property type="evidence" value="ECO:0007669"/>
    <property type="project" value="UniProtKB-KW"/>
</dbReference>
<dbReference type="InterPro" id="IPR013325">
    <property type="entry name" value="RNA_pol_sigma_r2"/>
</dbReference>
<dbReference type="GO" id="GO:0006352">
    <property type="term" value="P:DNA-templated transcription initiation"/>
    <property type="evidence" value="ECO:0007669"/>
    <property type="project" value="InterPro"/>
</dbReference>
<keyword evidence="3" id="KW-0731">Sigma factor</keyword>
<dbReference type="NCBIfam" id="TIGR02937">
    <property type="entry name" value="sigma70-ECF"/>
    <property type="match status" value="1"/>
</dbReference>
<reference evidence="8" key="1">
    <citation type="submission" date="2007-10" db="EMBL/GenBank/DDBJ databases">
        <authorList>
            <person name="Fulton L."/>
            <person name="Clifton S."/>
            <person name="Fulton B."/>
            <person name="Xu J."/>
            <person name="Minx P."/>
            <person name="Pepin K.H."/>
            <person name="Johnson M."/>
            <person name="Thiruvilangam P."/>
            <person name="Bhonagiri V."/>
            <person name="Nash W.E."/>
            <person name="Mardis E.R."/>
            <person name="Wilson R.K."/>
        </authorList>
    </citation>
    <scope>NUCLEOTIDE SEQUENCE [LARGE SCALE GENOMIC DNA]</scope>
    <source>
        <strain evidence="8">DSM 15702</strain>
    </source>
</reference>
<accession>B0MLJ8</accession>
<reference evidence="8" key="2">
    <citation type="submission" date="2014-06" db="EMBL/GenBank/DDBJ databases">
        <title>Draft genome sequence of Eubacterium siraeum (DSM 15702).</title>
        <authorList>
            <person name="Sudarsanam P."/>
            <person name="Ley R."/>
            <person name="Guruge J."/>
            <person name="Turnbaugh P.J."/>
            <person name="Mahowald M."/>
            <person name="Liep D."/>
            <person name="Gordon J."/>
        </authorList>
    </citation>
    <scope>NUCLEOTIDE SEQUENCE</scope>
    <source>
        <strain evidence="8">DSM 15702</strain>
    </source>
</reference>
<evidence type="ECO:0000256" key="4">
    <source>
        <dbReference type="ARBA" id="ARBA00023125"/>
    </source>
</evidence>
<dbReference type="InterPro" id="IPR014284">
    <property type="entry name" value="RNA_pol_sigma-70_dom"/>
</dbReference>
<keyword evidence="9" id="KW-1185">Reference proteome</keyword>
<name>B0MLJ8_9FIRM</name>
<gene>
    <name evidence="8" type="ORF">EUBSIR_00685</name>
</gene>
<dbReference type="InterPro" id="IPR007627">
    <property type="entry name" value="RNA_pol_sigma70_r2"/>
</dbReference>
<dbReference type="Gene3D" id="1.10.10.10">
    <property type="entry name" value="Winged helix-like DNA-binding domain superfamily/Winged helix DNA-binding domain"/>
    <property type="match status" value="1"/>
</dbReference>
<dbReference type="InterPro" id="IPR036388">
    <property type="entry name" value="WH-like_DNA-bd_sf"/>
</dbReference>